<organism evidence="1 2">
    <name type="scientific">Salix purpurea</name>
    <name type="common">Purple osier willow</name>
    <dbReference type="NCBI Taxonomy" id="77065"/>
    <lineage>
        <taxon>Eukaryota</taxon>
        <taxon>Viridiplantae</taxon>
        <taxon>Streptophyta</taxon>
        <taxon>Embryophyta</taxon>
        <taxon>Tracheophyta</taxon>
        <taxon>Spermatophyta</taxon>
        <taxon>Magnoliopsida</taxon>
        <taxon>eudicotyledons</taxon>
        <taxon>Gunneridae</taxon>
        <taxon>Pentapetalae</taxon>
        <taxon>rosids</taxon>
        <taxon>fabids</taxon>
        <taxon>Malpighiales</taxon>
        <taxon>Salicaceae</taxon>
        <taxon>Saliceae</taxon>
        <taxon>Salix</taxon>
    </lineage>
</organism>
<keyword evidence="2" id="KW-1185">Reference proteome</keyword>
<protein>
    <submittedName>
        <fullName evidence="1">Uncharacterized protein</fullName>
    </submittedName>
</protein>
<evidence type="ECO:0000313" key="1">
    <source>
        <dbReference type="EMBL" id="KAJ6676040.1"/>
    </source>
</evidence>
<name>A0A9Q0SGK6_SALPP</name>
<reference evidence="1" key="2">
    <citation type="journal article" date="2023" name="Int. J. Mol. Sci.">
        <title>De Novo Assembly and Annotation of 11 Diverse Shrub Willow (Salix) Genomes Reveals Novel Gene Organization in Sex-Linked Regions.</title>
        <authorList>
            <person name="Hyden B."/>
            <person name="Feng K."/>
            <person name="Yates T.B."/>
            <person name="Jawdy S."/>
            <person name="Cereghino C."/>
            <person name="Smart L.B."/>
            <person name="Muchero W."/>
        </authorList>
    </citation>
    <scope>NUCLEOTIDE SEQUENCE</scope>
    <source>
        <tissue evidence="1">Shoot tip</tissue>
    </source>
</reference>
<dbReference type="EMBL" id="JAPFFK010000271">
    <property type="protein sequence ID" value="KAJ6676040.1"/>
    <property type="molecule type" value="Genomic_DNA"/>
</dbReference>
<comment type="caution">
    <text evidence="1">The sequence shown here is derived from an EMBL/GenBank/DDBJ whole genome shotgun (WGS) entry which is preliminary data.</text>
</comment>
<dbReference type="Proteomes" id="UP001151532">
    <property type="component" value="Unassembled WGS sequence"/>
</dbReference>
<evidence type="ECO:0000313" key="2">
    <source>
        <dbReference type="Proteomes" id="UP001151532"/>
    </source>
</evidence>
<dbReference type="AlphaFoldDB" id="A0A9Q0SGK6"/>
<accession>A0A9Q0SGK6</accession>
<reference evidence="1" key="1">
    <citation type="submission" date="2022-11" db="EMBL/GenBank/DDBJ databases">
        <authorList>
            <person name="Hyden B.L."/>
            <person name="Feng K."/>
            <person name="Yates T."/>
            <person name="Jawdy S."/>
            <person name="Smart L.B."/>
            <person name="Muchero W."/>
        </authorList>
    </citation>
    <scope>NUCLEOTIDE SEQUENCE</scope>
    <source>
        <tissue evidence="1">Shoot tip</tissue>
    </source>
</reference>
<proteinExistence type="predicted"/>
<gene>
    <name evidence="1" type="ORF">OIU79_020347</name>
</gene>
<sequence>MPLPTRDPIHSSALDRWLAWASHSLQSIANVTLGVGPSEPLLIDELKLGSEEIDGCVECDTSFRCIALSSVWGRSREEGPLALVSSPMRRDKLITIVTFKWVVFPLMEKEQSNVVKVVGHGPSHSLDSPDLCPYTTDMLCKW</sequence>